<evidence type="ECO:0000256" key="3">
    <source>
        <dbReference type="SAM" id="SignalP"/>
    </source>
</evidence>
<feature type="signal peptide" evidence="3">
    <location>
        <begin position="1"/>
        <end position="22"/>
    </location>
</feature>
<dbReference type="Proteomes" id="UP001054252">
    <property type="component" value="Unassembled WGS sequence"/>
</dbReference>
<evidence type="ECO:0000256" key="1">
    <source>
        <dbReference type="ARBA" id="ARBA00006010"/>
    </source>
</evidence>
<gene>
    <name evidence="4" type="ORF">SLEP1_g14479</name>
</gene>
<dbReference type="Pfam" id="PF04885">
    <property type="entry name" value="Stig1"/>
    <property type="match status" value="1"/>
</dbReference>
<protein>
    <recommendedName>
        <fullName evidence="6">Stigma-specific STIG1-like protein 1</fullName>
    </recommendedName>
</protein>
<keyword evidence="5" id="KW-1185">Reference proteome</keyword>
<sequence>MKSSKILFFFLLTVALATILSAKHLPLPRTGRFLADKPRVQSTCDQFPTVCRSKGSSGPDCCNKQCVDVMTDRDNCGKCGKKCGYSEMCCDGGCVKPSVDEKHCGRCNHRCNKGSSCVYGLCSYA</sequence>
<organism evidence="4 5">
    <name type="scientific">Rubroshorea leprosula</name>
    <dbReference type="NCBI Taxonomy" id="152421"/>
    <lineage>
        <taxon>Eukaryota</taxon>
        <taxon>Viridiplantae</taxon>
        <taxon>Streptophyta</taxon>
        <taxon>Embryophyta</taxon>
        <taxon>Tracheophyta</taxon>
        <taxon>Spermatophyta</taxon>
        <taxon>Magnoliopsida</taxon>
        <taxon>eudicotyledons</taxon>
        <taxon>Gunneridae</taxon>
        <taxon>Pentapetalae</taxon>
        <taxon>rosids</taxon>
        <taxon>malvids</taxon>
        <taxon>Malvales</taxon>
        <taxon>Dipterocarpaceae</taxon>
        <taxon>Rubroshorea</taxon>
    </lineage>
</organism>
<comment type="similarity">
    <text evidence="1">Belongs to the STIG1 family.</text>
</comment>
<dbReference type="PANTHER" id="PTHR33227:SF28">
    <property type="entry name" value="STIGMA-SPECIFIC STIG1-LIKE PROTEIN 1"/>
    <property type="match status" value="1"/>
</dbReference>
<dbReference type="AlphaFoldDB" id="A0AAV5IQ12"/>
<evidence type="ECO:0008006" key="6">
    <source>
        <dbReference type="Google" id="ProtNLM"/>
    </source>
</evidence>
<evidence type="ECO:0000256" key="2">
    <source>
        <dbReference type="ARBA" id="ARBA00022729"/>
    </source>
</evidence>
<evidence type="ECO:0000313" key="4">
    <source>
        <dbReference type="EMBL" id="GKV01984.1"/>
    </source>
</evidence>
<reference evidence="4 5" key="1">
    <citation type="journal article" date="2021" name="Commun. Biol.">
        <title>The genome of Shorea leprosula (Dipterocarpaceae) highlights the ecological relevance of drought in aseasonal tropical rainforests.</title>
        <authorList>
            <person name="Ng K.K.S."/>
            <person name="Kobayashi M.J."/>
            <person name="Fawcett J.A."/>
            <person name="Hatakeyama M."/>
            <person name="Paape T."/>
            <person name="Ng C.H."/>
            <person name="Ang C.C."/>
            <person name="Tnah L.H."/>
            <person name="Lee C.T."/>
            <person name="Nishiyama T."/>
            <person name="Sese J."/>
            <person name="O'Brien M.J."/>
            <person name="Copetti D."/>
            <person name="Mohd Noor M.I."/>
            <person name="Ong R.C."/>
            <person name="Putra M."/>
            <person name="Sireger I.Z."/>
            <person name="Indrioko S."/>
            <person name="Kosugi Y."/>
            <person name="Izuno A."/>
            <person name="Isagi Y."/>
            <person name="Lee S.L."/>
            <person name="Shimizu K.K."/>
        </authorList>
    </citation>
    <scope>NUCLEOTIDE SEQUENCE [LARGE SCALE GENOMIC DNA]</scope>
    <source>
        <strain evidence="4">214</strain>
    </source>
</reference>
<evidence type="ECO:0000313" key="5">
    <source>
        <dbReference type="Proteomes" id="UP001054252"/>
    </source>
</evidence>
<feature type="chain" id="PRO_5043764220" description="Stigma-specific STIG1-like protein 1" evidence="3">
    <location>
        <begin position="23"/>
        <end position="125"/>
    </location>
</feature>
<comment type="caution">
    <text evidence="4">The sequence shown here is derived from an EMBL/GenBank/DDBJ whole genome shotgun (WGS) entry which is preliminary data.</text>
</comment>
<dbReference type="PANTHER" id="PTHR33227">
    <property type="entry name" value="STIGMA-SPECIFIC STIG1-LIKE PROTEIN 3"/>
    <property type="match status" value="1"/>
</dbReference>
<dbReference type="InterPro" id="IPR006969">
    <property type="entry name" value="Stig-like"/>
</dbReference>
<accession>A0AAV5IQ12</accession>
<keyword evidence="2 3" id="KW-0732">Signal</keyword>
<name>A0AAV5IQ12_9ROSI</name>
<proteinExistence type="inferred from homology"/>
<dbReference type="EMBL" id="BPVZ01000018">
    <property type="protein sequence ID" value="GKV01984.1"/>
    <property type="molecule type" value="Genomic_DNA"/>
</dbReference>